<dbReference type="PROSITE" id="PS50977">
    <property type="entry name" value="HTH_TETR_2"/>
    <property type="match status" value="1"/>
</dbReference>
<protein>
    <submittedName>
        <fullName evidence="6">AcrR family transcriptional regulator</fullName>
    </submittedName>
</protein>
<dbReference type="PANTHER" id="PTHR30055">
    <property type="entry name" value="HTH-TYPE TRANSCRIPTIONAL REGULATOR RUTR"/>
    <property type="match status" value="1"/>
</dbReference>
<dbReference type="SUPFAM" id="SSF46689">
    <property type="entry name" value="Homeodomain-like"/>
    <property type="match status" value="1"/>
</dbReference>
<keyword evidence="3" id="KW-0804">Transcription</keyword>
<dbReference type="InterPro" id="IPR004111">
    <property type="entry name" value="Repressor_TetR_C"/>
</dbReference>
<dbReference type="GO" id="GO:0045892">
    <property type="term" value="P:negative regulation of DNA-templated transcription"/>
    <property type="evidence" value="ECO:0007669"/>
    <property type="project" value="InterPro"/>
</dbReference>
<dbReference type="Gene3D" id="1.10.10.60">
    <property type="entry name" value="Homeodomain-like"/>
    <property type="match status" value="1"/>
</dbReference>
<dbReference type="AlphaFoldDB" id="A0A927RAW1"/>
<gene>
    <name evidence="6" type="ORF">H4W31_008387</name>
</gene>
<accession>A0A927RAW1</accession>
<dbReference type="Gene3D" id="1.10.357.10">
    <property type="entry name" value="Tetracycline Repressor, domain 2"/>
    <property type="match status" value="1"/>
</dbReference>
<comment type="caution">
    <text evidence="6">The sequence shown here is derived from an EMBL/GenBank/DDBJ whole genome shotgun (WGS) entry which is preliminary data.</text>
</comment>
<keyword evidence="2 4" id="KW-0238">DNA-binding</keyword>
<dbReference type="InterPro" id="IPR050109">
    <property type="entry name" value="HTH-type_TetR-like_transc_reg"/>
</dbReference>
<evidence type="ECO:0000256" key="4">
    <source>
        <dbReference type="PROSITE-ProRule" id="PRU00335"/>
    </source>
</evidence>
<evidence type="ECO:0000256" key="1">
    <source>
        <dbReference type="ARBA" id="ARBA00023015"/>
    </source>
</evidence>
<dbReference type="Proteomes" id="UP000649753">
    <property type="component" value="Unassembled WGS sequence"/>
</dbReference>
<keyword evidence="1" id="KW-0805">Transcription regulation</keyword>
<name>A0A927RAW1_9ACTN</name>
<sequence>MRTKNPRTPLSRERALAAAVTLADAEGIQALTMRRLAAELGVEAMSLYYHLPGKEGLLDGIVDTVIDEIDAAVRRAEATGVDTEWRTGLRQRFLAAREVMLRHSWAPALLGSRPTIPASVYAYYDGIVATLIGGGFSYRLAHRAIHAFGSLALGFAQEIFRPASAGGQTDVEMAEADLVAMAEALPSLTAMVTAEAHDAADPTLGWCDSQVEFEFTLDLLLDGLERARD</sequence>
<dbReference type="Pfam" id="PF00440">
    <property type="entry name" value="TetR_N"/>
    <property type="match status" value="1"/>
</dbReference>
<evidence type="ECO:0000313" key="6">
    <source>
        <dbReference type="EMBL" id="MBE1492749.1"/>
    </source>
</evidence>
<dbReference type="SUPFAM" id="SSF48498">
    <property type="entry name" value="Tetracyclin repressor-like, C-terminal domain"/>
    <property type="match status" value="1"/>
</dbReference>
<dbReference type="PANTHER" id="PTHR30055:SF151">
    <property type="entry name" value="TRANSCRIPTIONAL REGULATORY PROTEIN"/>
    <property type="match status" value="1"/>
</dbReference>
<evidence type="ECO:0000313" key="7">
    <source>
        <dbReference type="Proteomes" id="UP000649753"/>
    </source>
</evidence>
<reference evidence="6" key="1">
    <citation type="submission" date="2020-10" db="EMBL/GenBank/DDBJ databases">
        <title>Sequencing the genomes of 1000 actinobacteria strains.</title>
        <authorList>
            <person name="Klenk H.-P."/>
        </authorList>
    </citation>
    <scope>NUCLEOTIDE SEQUENCE</scope>
    <source>
        <strain evidence="6">DSM 46832</strain>
    </source>
</reference>
<dbReference type="RefSeq" id="WP_192771603.1">
    <property type="nucleotide sequence ID" value="NZ_JADBEB010000001.1"/>
</dbReference>
<dbReference type="Pfam" id="PF02909">
    <property type="entry name" value="TetR_C_1"/>
    <property type="match status" value="1"/>
</dbReference>
<evidence type="ECO:0000256" key="3">
    <source>
        <dbReference type="ARBA" id="ARBA00023163"/>
    </source>
</evidence>
<dbReference type="InterPro" id="IPR001647">
    <property type="entry name" value="HTH_TetR"/>
</dbReference>
<dbReference type="InterPro" id="IPR036271">
    <property type="entry name" value="Tet_transcr_reg_TetR-rel_C_sf"/>
</dbReference>
<evidence type="ECO:0000259" key="5">
    <source>
        <dbReference type="PROSITE" id="PS50977"/>
    </source>
</evidence>
<proteinExistence type="predicted"/>
<dbReference type="EMBL" id="JADBEB010000001">
    <property type="protein sequence ID" value="MBE1492749.1"/>
    <property type="molecule type" value="Genomic_DNA"/>
</dbReference>
<feature type="domain" description="HTH tetR-type" evidence="5">
    <location>
        <begin position="9"/>
        <end position="69"/>
    </location>
</feature>
<organism evidence="6 7">
    <name type="scientific">Plantactinospora soyae</name>
    <dbReference type="NCBI Taxonomy" id="1544732"/>
    <lineage>
        <taxon>Bacteria</taxon>
        <taxon>Bacillati</taxon>
        <taxon>Actinomycetota</taxon>
        <taxon>Actinomycetes</taxon>
        <taxon>Micromonosporales</taxon>
        <taxon>Micromonosporaceae</taxon>
        <taxon>Plantactinospora</taxon>
    </lineage>
</organism>
<dbReference type="GO" id="GO:0003700">
    <property type="term" value="F:DNA-binding transcription factor activity"/>
    <property type="evidence" value="ECO:0007669"/>
    <property type="project" value="TreeGrafter"/>
</dbReference>
<dbReference type="GO" id="GO:0000976">
    <property type="term" value="F:transcription cis-regulatory region binding"/>
    <property type="evidence" value="ECO:0007669"/>
    <property type="project" value="TreeGrafter"/>
</dbReference>
<evidence type="ECO:0000256" key="2">
    <source>
        <dbReference type="ARBA" id="ARBA00023125"/>
    </source>
</evidence>
<feature type="DNA-binding region" description="H-T-H motif" evidence="4">
    <location>
        <begin position="32"/>
        <end position="51"/>
    </location>
</feature>
<keyword evidence="7" id="KW-1185">Reference proteome</keyword>
<dbReference type="InterPro" id="IPR009057">
    <property type="entry name" value="Homeodomain-like_sf"/>
</dbReference>